<accession>L7JXQ2</accession>
<dbReference type="Proteomes" id="UP000011185">
    <property type="component" value="Unassembled WGS sequence"/>
</dbReference>
<evidence type="ECO:0000313" key="1">
    <source>
        <dbReference type="EMBL" id="ELQ76184.1"/>
    </source>
</evidence>
<feature type="non-terminal residue" evidence="1">
    <location>
        <position position="1"/>
    </location>
</feature>
<dbReference type="EMBL" id="JH993862">
    <property type="protein sequence ID" value="ELQ76184.1"/>
    <property type="molecule type" value="Genomic_DNA"/>
</dbReference>
<dbReference type="InParanoid" id="L7JXQ2"/>
<reference evidence="1 2" key="1">
    <citation type="journal article" date="2012" name="PLoS Pathog.">
        <title>The genome of the obligate intracellular parasite Trachipleistophora hominis: new insights into microsporidian genome dynamics and reductive evolution.</title>
        <authorList>
            <person name="Heinz E."/>
            <person name="Williams T.A."/>
            <person name="Nakjang S."/>
            <person name="Noel C.J."/>
            <person name="Swan D.C."/>
            <person name="Goldberg A.V."/>
            <person name="Harris S.R."/>
            <person name="Weinmaier T."/>
            <person name="Markert S."/>
            <person name="Becher D."/>
            <person name="Bernhardt J."/>
            <person name="Dagan T."/>
            <person name="Hacker C."/>
            <person name="Lucocq J.M."/>
            <person name="Schweder T."/>
            <person name="Rattei T."/>
            <person name="Hall N."/>
            <person name="Hirt R.P."/>
            <person name="Embley T.M."/>
        </authorList>
    </citation>
    <scope>NUCLEOTIDE SEQUENCE [LARGE SCALE GENOMIC DNA]</scope>
</reference>
<protein>
    <submittedName>
        <fullName evidence="1">Uncharacterized protein</fullName>
    </submittedName>
</protein>
<proteinExistence type="predicted"/>
<sequence>VKQAHFHIFFVYEVSIWMILMKNRWFMYEEWGNALRSPFDMFK</sequence>
<organism evidence="1 2">
    <name type="scientific">Trachipleistophora hominis</name>
    <name type="common">Microsporidian parasite</name>
    <dbReference type="NCBI Taxonomy" id="72359"/>
    <lineage>
        <taxon>Eukaryota</taxon>
        <taxon>Fungi</taxon>
        <taxon>Fungi incertae sedis</taxon>
        <taxon>Microsporidia</taxon>
        <taxon>Pleistophoridae</taxon>
        <taxon>Trachipleistophora</taxon>
    </lineage>
</organism>
<keyword evidence="2" id="KW-1185">Reference proteome</keyword>
<dbReference type="HOGENOM" id="CLU_3244854_0_0_1"/>
<dbReference type="AlphaFoldDB" id="L7JXQ2"/>
<gene>
    <name evidence="1" type="ORF">THOM_0833</name>
</gene>
<evidence type="ECO:0000313" key="2">
    <source>
        <dbReference type="Proteomes" id="UP000011185"/>
    </source>
</evidence>
<dbReference type="VEuPathDB" id="MicrosporidiaDB:THOM_0833"/>
<name>L7JXQ2_TRAHO</name>